<dbReference type="EMBL" id="JAUJYO010000004">
    <property type="protein sequence ID" value="KAK1319013.1"/>
    <property type="molecule type" value="Genomic_DNA"/>
</dbReference>
<dbReference type="PANTHER" id="PTHR12357:SF92">
    <property type="entry name" value="YTH DOMAIN-CONTAINING FAMILY PROTEIN"/>
    <property type="match status" value="1"/>
</dbReference>
<feature type="compositionally biased region" description="Low complexity" evidence="2">
    <location>
        <begin position="34"/>
        <end position="47"/>
    </location>
</feature>
<dbReference type="InterPro" id="IPR007275">
    <property type="entry name" value="YTH_domain"/>
</dbReference>
<comment type="caution">
    <text evidence="4">The sequence shown here is derived from an EMBL/GenBank/DDBJ whole genome shotgun (WGS) entry which is preliminary data.</text>
</comment>
<dbReference type="GO" id="GO:1990247">
    <property type="term" value="F:N6-methyladenosine-containing RNA reader activity"/>
    <property type="evidence" value="ECO:0007669"/>
    <property type="project" value="UniProtKB-UniRule"/>
</dbReference>
<name>A0AAV9F406_ACOCL</name>
<dbReference type="AlphaFoldDB" id="A0AAV9F406"/>
<keyword evidence="5" id="KW-1185">Reference proteome</keyword>
<dbReference type="CDD" id="cd21134">
    <property type="entry name" value="YTH"/>
    <property type="match status" value="1"/>
</dbReference>
<evidence type="ECO:0000256" key="1">
    <source>
        <dbReference type="RuleBase" id="RU369095"/>
    </source>
</evidence>
<dbReference type="Pfam" id="PF04146">
    <property type="entry name" value="YTH"/>
    <property type="match status" value="1"/>
</dbReference>
<protein>
    <recommendedName>
        <fullName evidence="1">YTH domain-containing family protein</fullName>
    </recommendedName>
</protein>
<dbReference type="Proteomes" id="UP001180020">
    <property type="component" value="Unassembled WGS sequence"/>
</dbReference>
<dbReference type="InterPro" id="IPR045168">
    <property type="entry name" value="YTH_prot"/>
</dbReference>
<reference evidence="4" key="2">
    <citation type="submission" date="2023-06" db="EMBL/GenBank/DDBJ databases">
        <authorList>
            <person name="Ma L."/>
            <person name="Liu K.-W."/>
            <person name="Li Z."/>
            <person name="Hsiao Y.-Y."/>
            <person name="Qi Y."/>
            <person name="Fu T."/>
            <person name="Tang G."/>
            <person name="Zhang D."/>
            <person name="Sun W.-H."/>
            <person name="Liu D.-K."/>
            <person name="Li Y."/>
            <person name="Chen G.-Z."/>
            <person name="Liu X.-D."/>
            <person name="Liao X.-Y."/>
            <person name="Jiang Y.-T."/>
            <person name="Yu X."/>
            <person name="Hao Y."/>
            <person name="Huang J."/>
            <person name="Zhao X.-W."/>
            <person name="Ke S."/>
            <person name="Chen Y.-Y."/>
            <person name="Wu W.-L."/>
            <person name="Hsu J.-L."/>
            <person name="Lin Y.-F."/>
            <person name="Huang M.-D."/>
            <person name="Li C.-Y."/>
            <person name="Huang L."/>
            <person name="Wang Z.-W."/>
            <person name="Zhao X."/>
            <person name="Zhong W.-Y."/>
            <person name="Peng D.-H."/>
            <person name="Ahmad S."/>
            <person name="Lan S."/>
            <person name="Zhang J.-S."/>
            <person name="Tsai W.-C."/>
            <person name="Van De Peer Y."/>
            <person name="Liu Z.-J."/>
        </authorList>
    </citation>
    <scope>NUCLEOTIDE SEQUENCE</scope>
    <source>
        <strain evidence="4">CP</strain>
        <tissue evidence="4">Leaves</tissue>
    </source>
</reference>
<evidence type="ECO:0000259" key="3">
    <source>
        <dbReference type="PROSITE" id="PS50882"/>
    </source>
</evidence>
<proteinExistence type="inferred from homology"/>
<reference evidence="4" key="1">
    <citation type="journal article" date="2023" name="Nat. Commun.">
        <title>Diploid and tetraploid genomes of Acorus and the evolution of monocots.</title>
        <authorList>
            <person name="Ma L."/>
            <person name="Liu K.W."/>
            <person name="Li Z."/>
            <person name="Hsiao Y.Y."/>
            <person name="Qi Y."/>
            <person name="Fu T."/>
            <person name="Tang G.D."/>
            <person name="Zhang D."/>
            <person name="Sun W.H."/>
            <person name="Liu D.K."/>
            <person name="Li Y."/>
            <person name="Chen G.Z."/>
            <person name="Liu X.D."/>
            <person name="Liao X.Y."/>
            <person name="Jiang Y.T."/>
            <person name="Yu X."/>
            <person name="Hao Y."/>
            <person name="Huang J."/>
            <person name="Zhao X.W."/>
            <person name="Ke S."/>
            <person name="Chen Y.Y."/>
            <person name="Wu W.L."/>
            <person name="Hsu J.L."/>
            <person name="Lin Y.F."/>
            <person name="Huang M.D."/>
            <person name="Li C.Y."/>
            <person name="Huang L."/>
            <person name="Wang Z.W."/>
            <person name="Zhao X."/>
            <person name="Zhong W.Y."/>
            <person name="Peng D.H."/>
            <person name="Ahmad S."/>
            <person name="Lan S."/>
            <person name="Zhang J.S."/>
            <person name="Tsai W.C."/>
            <person name="Van de Peer Y."/>
            <person name="Liu Z.J."/>
        </authorList>
    </citation>
    <scope>NUCLEOTIDE SEQUENCE</scope>
    <source>
        <strain evidence="4">CP</strain>
    </source>
</reference>
<evidence type="ECO:0000313" key="5">
    <source>
        <dbReference type="Proteomes" id="UP001180020"/>
    </source>
</evidence>
<gene>
    <name evidence="4" type="ORF">QJS10_CPB04g01053</name>
</gene>
<dbReference type="GO" id="GO:0061157">
    <property type="term" value="P:mRNA destabilization"/>
    <property type="evidence" value="ECO:0007669"/>
    <property type="project" value="TreeGrafter"/>
</dbReference>
<evidence type="ECO:0000256" key="2">
    <source>
        <dbReference type="SAM" id="MobiDB-lite"/>
    </source>
</evidence>
<comment type="function">
    <text evidence="1">Specifically recognizes and binds N6-methyladenosine (m6A)-containing RNAs, and regulates mRNA stability. M6A is a modification present at internal sites of mRNAs and some non-coding RNAs and plays a role in mRNA stability and processing.</text>
</comment>
<organism evidence="4 5">
    <name type="scientific">Acorus calamus</name>
    <name type="common">Sweet flag</name>
    <dbReference type="NCBI Taxonomy" id="4465"/>
    <lineage>
        <taxon>Eukaryota</taxon>
        <taxon>Viridiplantae</taxon>
        <taxon>Streptophyta</taxon>
        <taxon>Embryophyta</taxon>
        <taxon>Tracheophyta</taxon>
        <taxon>Spermatophyta</taxon>
        <taxon>Magnoliopsida</taxon>
        <taxon>Liliopsida</taxon>
        <taxon>Acoraceae</taxon>
        <taxon>Acorus</taxon>
    </lineage>
</organism>
<feature type="domain" description="YTH" evidence="3">
    <location>
        <begin position="210"/>
        <end position="351"/>
    </location>
</feature>
<accession>A0AAV9F406</accession>
<sequence length="523" mass="57523">MPDIVPKHTPTAASAVVVGPTKKSASGNARKDSALAASHQHHAANLSKGSKVDSALAASHQPVLLGTTSKTASHPIPSQVTQNRSASGSTHMANHFSQGNLSSLQDHQIKVPVPANDGFVDVASSGWGWMVVDKFRPRLQYGMTNGNTSLGMLSEQNRVPRTNRSKGQWASSISSMAYIPRTGASNVQENSIIYADQFNKEDFSVNYPNAKFFVIKSYSEDDVHKSIKYNVWSSTPSGNRKLASAYEDAHQISAGNPKDCPIFLFFSVNASGQFCGVAEMVGPVDFHKDMDFWQQDKWTGSLPVTWHIVKDVPNASFRHIILENNENKPVTNSRDTQEVPYVQGISMLNMFKYSPLKTSLLDVFMYYEERQKIMQEEKSRFLRGTYDGSFFIPSYISSNKPNGTIEPPVKTEEKHIEKTEEKHIEYNGTGITNGMGDHPQKTDEKHVGDNGMGKASTGEELVFSEADGDNSEGMKLKSVDVIMKIGSLSIESKDDHTDRDALEEDVTVGTISIKVNGFEGKSS</sequence>
<dbReference type="GO" id="GO:0003729">
    <property type="term" value="F:mRNA binding"/>
    <property type="evidence" value="ECO:0007669"/>
    <property type="project" value="UniProtKB-UniRule"/>
</dbReference>
<dbReference type="GO" id="GO:0005737">
    <property type="term" value="C:cytoplasm"/>
    <property type="evidence" value="ECO:0007669"/>
    <property type="project" value="TreeGrafter"/>
</dbReference>
<keyword evidence="1" id="KW-0694">RNA-binding</keyword>
<comment type="similarity">
    <text evidence="1">Belongs to the YTHDF family.</text>
</comment>
<feature type="region of interest" description="Disordered" evidence="2">
    <location>
        <begin position="17"/>
        <end position="53"/>
    </location>
</feature>
<evidence type="ECO:0000313" key="4">
    <source>
        <dbReference type="EMBL" id="KAK1319013.1"/>
    </source>
</evidence>
<dbReference type="PANTHER" id="PTHR12357">
    <property type="entry name" value="YTH YT521-B HOMOLOGY DOMAIN-CONTAINING"/>
    <property type="match status" value="1"/>
</dbReference>
<feature type="region of interest" description="Disordered" evidence="2">
    <location>
        <begin position="68"/>
        <end position="97"/>
    </location>
</feature>
<dbReference type="Gene3D" id="3.10.590.10">
    <property type="entry name" value="ph1033 like domains"/>
    <property type="match status" value="1"/>
</dbReference>
<dbReference type="PROSITE" id="PS50882">
    <property type="entry name" value="YTH"/>
    <property type="match status" value="1"/>
</dbReference>